<keyword evidence="1" id="KW-0812">Transmembrane</keyword>
<dbReference type="EMBL" id="FAVC01000001">
    <property type="protein sequence ID" value="CUU74127.1"/>
    <property type="molecule type" value="Genomic_DNA"/>
</dbReference>
<reference evidence="2 3" key="1">
    <citation type="submission" date="2015-11" db="EMBL/GenBank/DDBJ databases">
        <authorList>
            <consortium name="Pathogen Informatics"/>
        </authorList>
    </citation>
    <scope>NUCLEOTIDE SEQUENCE [LARGE SCALE GENOMIC DNA]</scope>
    <source>
        <strain evidence="2 3">007A-0283</strain>
    </source>
</reference>
<comment type="caution">
    <text evidence="2">The sequence shown here is derived from an EMBL/GenBank/DDBJ whole genome shotgun (WGS) entry which is preliminary data.</text>
</comment>
<gene>
    <name evidence="2" type="ORF">ERS739223_00435</name>
</gene>
<protein>
    <submittedName>
        <fullName evidence="2">Uncharacterized protein</fullName>
    </submittedName>
</protein>
<evidence type="ECO:0000313" key="3">
    <source>
        <dbReference type="Proteomes" id="UP000052245"/>
    </source>
</evidence>
<accession>A0A9W5ESS5</accession>
<evidence type="ECO:0000256" key="1">
    <source>
        <dbReference type="SAM" id="Phobius"/>
    </source>
</evidence>
<sequence>MWAFLGVIAIVAALLTGPIGWIILGVLLITYQAIKNEEKQKTTDTKSTQSNQTKNELNAQTEQIIKAMQESNNKQHREAAKTILNFVNQSKIQVNKKELIEYFEDNILYKTSRAVSNLTDIDKSTKTKLEENLYECFVSYLDSYINDEMQDSNDFTNAKLKEIQIRAIFYALLKTAETYFDNKIFTQEVYHQYDDEIIELANSDNLNNEKLVAKSLRLFEAPILLLQHPEQISNTNKQEYSDYEDELYDIFNKKS</sequence>
<proteinExistence type="predicted"/>
<dbReference type="Proteomes" id="UP000052245">
    <property type="component" value="Unassembled WGS sequence"/>
</dbReference>
<keyword evidence="1" id="KW-0472">Membrane</keyword>
<keyword evidence="1" id="KW-1133">Transmembrane helix</keyword>
<dbReference type="RefSeq" id="WP_059434469.1">
    <property type="nucleotide sequence ID" value="NZ_FAUY01000002.1"/>
</dbReference>
<evidence type="ECO:0000313" key="2">
    <source>
        <dbReference type="EMBL" id="CUU74127.1"/>
    </source>
</evidence>
<dbReference type="AlphaFoldDB" id="A0A9W5ESS5"/>
<feature type="transmembrane region" description="Helical" evidence="1">
    <location>
        <begin position="6"/>
        <end position="31"/>
    </location>
</feature>
<name>A0A9W5ESS5_CAMHY</name>
<organism evidence="2 3">
    <name type="scientific">Campylobacter hyointestinalis subsp. hyointestinalis</name>
    <dbReference type="NCBI Taxonomy" id="91352"/>
    <lineage>
        <taxon>Bacteria</taxon>
        <taxon>Pseudomonadati</taxon>
        <taxon>Campylobacterota</taxon>
        <taxon>Epsilonproteobacteria</taxon>
        <taxon>Campylobacterales</taxon>
        <taxon>Campylobacteraceae</taxon>
        <taxon>Campylobacter</taxon>
    </lineage>
</organism>